<keyword evidence="3" id="KW-0732">Signal</keyword>
<dbReference type="InterPro" id="IPR000772">
    <property type="entry name" value="Ricin_B_lectin"/>
</dbReference>
<comment type="caution">
    <text evidence="5">The sequence shown here is derived from an EMBL/GenBank/DDBJ whole genome shotgun (WGS) entry which is preliminary data.</text>
</comment>
<dbReference type="PROSITE" id="PS50231">
    <property type="entry name" value="RICIN_B_LECTIN"/>
    <property type="match status" value="1"/>
</dbReference>
<keyword evidence="2" id="KW-0812">Transmembrane</keyword>
<feature type="compositionally biased region" description="Polar residues" evidence="1">
    <location>
        <begin position="1319"/>
        <end position="1338"/>
    </location>
</feature>
<evidence type="ECO:0000313" key="6">
    <source>
        <dbReference type="Proteomes" id="UP000186817"/>
    </source>
</evidence>
<feature type="transmembrane region" description="Helical" evidence="2">
    <location>
        <begin position="798"/>
        <end position="816"/>
    </location>
</feature>
<feature type="region of interest" description="Disordered" evidence="1">
    <location>
        <begin position="1306"/>
        <end position="1349"/>
    </location>
</feature>
<feature type="region of interest" description="Disordered" evidence="1">
    <location>
        <begin position="1892"/>
        <end position="2006"/>
    </location>
</feature>
<accession>A0A1Q9EPV1</accession>
<feature type="compositionally biased region" description="Basic and acidic residues" evidence="1">
    <location>
        <begin position="448"/>
        <end position="459"/>
    </location>
</feature>
<reference evidence="5 6" key="1">
    <citation type="submission" date="2016-02" db="EMBL/GenBank/DDBJ databases">
        <title>Genome analysis of coral dinoflagellate symbionts highlights evolutionary adaptations to a symbiotic lifestyle.</title>
        <authorList>
            <person name="Aranda M."/>
            <person name="Li Y."/>
            <person name="Liew Y.J."/>
            <person name="Baumgarten S."/>
            <person name="Simakov O."/>
            <person name="Wilson M."/>
            <person name="Piel J."/>
            <person name="Ashoor H."/>
            <person name="Bougouffa S."/>
            <person name="Bajic V.B."/>
            <person name="Ryu T."/>
            <person name="Ravasi T."/>
            <person name="Bayer T."/>
            <person name="Micklem G."/>
            <person name="Kim H."/>
            <person name="Bhak J."/>
            <person name="Lajeunesse T.C."/>
            <person name="Voolstra C.R."/>
        </authorList>
    </citation>
    <scope>NUCLEOTIDE SEQUENCE [LARGE SCALE GENOMIC DNA]</scope>
    <source>
        <strain evidence="5 6">CCMP2467</strain>
    </source>
</reference>
<sequence length="2306" mass="252597">MALWAFAFFSILAPAVAEEAQLRGSVSVGDSNATILTKGAAKKASSSTHLAWMPDLSFCLSSDGNRIGNGVKVQLWRCDQAWQSGGQNFFLDDAGRIRMHQNLEYCVVIDGDRYENGAKIQLWKCSDSNKHQTWYFNDVGQIEARNAPTQMCLVIDSNHGFNGAKIQLWSCQQSSDKLQDWVRIALGPSGSRAYALPNEDKACTLPFEPVGATAADCVEAAEAVRPGQGCHWGGTWADVVSEARHRPEDRCERPTGPRPGCCAEGSSVGMVKGKSKSSDVIDGPLAAVLRNTPVQVGDFDSKVLQEKGRATEAGPQAESLEWNFGVNHDFICALTAWLPWALKSSLWPFAGVQRKKVSNWRAYVYTLLRGIDEDAYNAMKESKENNGRKKRRPSVQEFNMSATEFVPGQQWAKPAEEPKSKLREAYQPPPPPVIVPASAMTFPTSYKPQREPKAMKPDAPEFIPGVSAYAGAMKPKKSKGNKNSKSSPTAAATPTPTAKAGPVTPGLLSGSGPGSPVTRDADVAAGGASSSSQPQPQATEASPTKAVKGLSELCREKLGSKLGKNTGVWEFEKALSDSECAAVLSAAEQLGFNLAEQDRAGGHCKLVREDPWLADHLWQRVSAAAPSPFGGKRVAGVSPTLRVQHGSLAEVQSESLAFYLCLKSASGEKLRPGDLFILAPQNLPGDTPSASWLCADLRLESSWWASASQRLGFGAFNERRGVVLLLVTTAAATMLVTQLRPKLRQVRPRRLLRQLGLGAVVASLLQAHERTAQGFRGLELLFVGMLGPVQLTNRPRRIAVFLLATATVSLFAYFLATTSSQSLREKIRLGLSFTARQALPAVTSEAAWISPSRENINSTGSQYVSRQDSTTPLQVHSVSVSSLGARTSLQLAASSASSSLSTSLRPSTWPEVRSSTTHSDTTQAAKSFSGSEPSLGEEQAQLGSQWRPLAASDRYRFTPQTLPPFRKCEQEQRGMNRWKQKLDQRGLKICSGGVSSIVCARELASPRIYVCQFNNVLEVLAGDGTLRWIAQCALHKDVDLYSLFKPLHRSHFLHFLDVRKDLGSQQLSKTITVVQSIPANVDFVDHVLASLKLRAQKQAPAREGVTFLSSGDCNTGNPGHCQADQDNLFIVQHILPKTFSREETRVVLYNGFGRSRYSAQKERLPHFYEDWQALSAEIVTASYSADFPSLKVKAEPYVQLVRRIAVFLLATATVSLFAYFLATTSSQSLREKIRLGLSFTARQALPAVTSEAAWISPSRENINSTGSQYVSRQDSTTPLQVHSVSVSSLGARTSLQLAASSASSSLSTSLRPSTWPEVRSSTTHSDTTQAAKSFSGSEPSLGEEQAQLGSQWRPLAASDRYRFTPQTLPPFRKCEQEQRGMNRWKQKLDQRGLKICSGGVSSIVCARELASPRIYVCQFNNVLEVLAGDGTLRWIAQCALHKDVDLYSLFKPLHRSHFLHFLDVRKDLGSQQLSKTITVVQSIPANVDFVDHVLASLKLRAQKQAPAREGVTFLSSGDCNTGNPGHCQADQDNLFIVQHILPKTFSREETRVVLYNGFGRSRYSAQKERLPHFYEDWQALSAEIVTASYSADFPSLKVKAEPYVQLVRYLVSGPAGMTGPHWISLKGSSCLGRSPLLLAHQMAALPFFESRWGSNPDRYGDACNFLKKLSAEYSLHLLNGEACKIDARHSNFYLWISRVDQDCYGPARLTSKCRNRLNRGVSNGLELATELSKRYADTTILYVNTGTIPYLDQVFLIRAASTIIAAHGGGLWNAARWLNEALHQRIVEIVPIGSPGETCSLAKLFGGRYSWVKCHTCKNKQNGELKFEEFFKAEGEGTVTCANRGLLQQMLSGVLQEPSDGEPAEAFISAYLFTSAFSQSIRQKLRLGLHFNGARAPPAPPASQASPKPVSTTSKDKATSSSLDFTSTTQSPPGFPSSATQGTLPAASDGRSFSSSTSSTLSTSLRPSTWPEVPSSTTHSDTPQATPSSPGSEPSLGEEQAQLGKQWRPLAASDRYRFTPQTLPPFRQCEEEHLGMSRWKQKLRGHGLEICGAGVSTITCARHLTKQQVYVCQFRDVLELLSPSGTLSWVAQCNLRRDVNRRMLFSQLSPRHPLQNLDVRRELGATQLSKPITIIERLPGNVSLLDHVSASLQWGVQNRSAAREGLTFMSTGDCNTGNPGHCQADQDNLFIVQHILPKTFSREETRVVLYNGFGRSRYSAQKTSLPHFYEDWQALSAEIVTASYSADFPSLKVKAEPYVQLVRYLVSGPAGMTGPHWTRFNQPHLCEGRSPLLLAHQMAASLQYFD</sequence>
<name>A0A1Q9EPV1_SYMMI</name>
<dbReference type="InterPro" id="IPR035992">
    <property type="entry name" value="Ricin_B-like_lectins"/>
</dbReference>
<organism evidence="5 6">
    <name type="scientific">Symbiodinium microadriaticum</name>
    <name type="common">Dinoflagellate</name>
    <name type="synonym">Zooxanthella microadriatica</name>
    <dbReference type="NCBI Taxonomy" id="2951"/>
    <lineage>
        <taxon>Eukaryota</taxon>
        <taxon>Sar</taxon>
        <taxon>Alveolata</taxon>
        <taxon>Dinophyceae</taxon>
        <taxon>Suessiales</taxon>
        <taxon>Symbiodiniaceae</taxon>
        <taxon>Symbiodinium</taxon>
    </lineage>
</organism>
<dbReference type="Pfam" id="PF00652">
    <property type="entry name" value="Ricin_B_lectin"/>
    <property type="match status" value="1"/>
</dbReference>
<dbReference type="OrthoDB" id="424452at2759"/>
<feature type="compositionally biased region" description="Low complexity" evidence="1">
    <location>
        <begin position="1902"/>
        <end position="1913"/>
    </location>
</feature>
<evidence type="ECO:0000256" key="2">
    <source>
        <dbReference type="SAM" id="Phobius"/>
    </source>
</evidence>
<feature type="compositionally biased region" description="Low complexity" evidence="1">
    <location>
        <begin position="1987"/>
        <end position="1999"/>
    </location>
</feature>
<feature type="compositionally biased region" description="Polar residues" evidence="1">
    <location>
        <begin position="1923"/>
        <end position="1943"/>
    </location>
</feature>
<protein>
    <submittedName>
        <fullName evidence="5">Beta-agarase AgaB34</fullName>
    </submittedName>
</protein>
<keyword evidence="2" id="KW-0472">Membrane</keyword>
<feature type="compositionally biased region" description="Low complexity" evidence="1">
    <location>
        <begin position="1951"/>
        <end position="1969"/>
    </location>
</feature>
<feature type="compositionally biased region" description="Basic and acidic residues" evidence="1">
    <location>
        <begin position="414"/>
        <end position="424"/>
    </location>
</feature>
<feature type="domain" description="Ricin B lectin" evidence="4">
    <location>
        <begin position="57"/>
        <end position="177"/>
    </location>
</feature>
<dbReference type="Proteomes" id="UP000186817">
    <property type="component" value="Unassembled WGS sequence"/>
</dbReference>
<dbReference type="SUPFAM" id="SSF50370">
    <property type="entry name" value="Ricin B-like lectins"/>
    <property type="match status" value="1"/>
</dbReference>
<feature type="transmembrane region" description="Helical" evidence="2">
    <location>
        <begin position="721"/>
        <end position="739"/>
    </location>
</feature>
<evidence type="ECO:0000313" key="5">
    <source>
        <dbReference type="EMBL" id="OLQ09411.1"/>
    </source>
</evidence>
<evidence type="ECO:0000256" key="3">
    <source>
        <dbReference type="SAM" id="SignalP"/>
    </source>
</evidence>
<keyword evidence="2" id="KW-1133">Transmembrane helix</keyword>
<evidence type="ECO:0000256" key="1">
    <source>
        <dbReference type="SAM" id="MobiDB-lite"/>
    </source>
</evidence>
<dbReference type="EMBL" id="LSRX01000097">
    <property type="protein sequence ID" value="OLQ09411.1"/>
    <property type="molecule type" value="Genomic_DNA"/>
</dbReference>
<feature type="compositionally biased region" description="Low complexity" evidence="1">
    <location>
        <begin position="483"/>
        <end position="544"/>
    </location>
</feature>
<feature type="region of interest" description="Disordered" evidence="1">
    <location>
        <begin position="472"/>
        <end position="545"/>
    </location>
</feature>
<dbReference type="Gene3D" id="2.80.10.50">
    <property type="match status" value="1"/>
</dbReference>
<feature type="region of interest" description="Disordered" evidence="1">
    <location>
        <begin position="401"/>
        <end position="460"/>
    </location>
</feature>
<feature type="signal peptide" evidence="3">
    <location>
        <begin position="1"/>
        <end position="17"/>
    </location>
</feature>
<proteinExistence type="predicted"/>
<dbReference type="CDD" id="cd00161">
    <property type="entry name" value="beta-trefoil_Ricin-like"/>
    <property type="match status" value="1"/>
</dbReference>
<feature type="compositionally biased region" description="Polar residues" evidence="1">
    <location>
        <begin position="913"/>
        <end position="932"/>
    </location>
</feature>
<feature type="chain" id="PRO_5013385368" evidence="3">
    <location>
        <begin position="18"/>
        <end position="2306"/>
    </location>
</feature>
<feature type="compositionally biased region" description="Polar residues" evidence="1">
    <location>
        <begin position="1974"/>
        <end position="1986"/>
    </location>
</feature>
<keyword evidence="6" id="KW-1185">Reference proteome</keyword>
<evidence type="ECO:0000259" key="4">
    <source>
        <dbReference type="Pfam" id="PF00652"/>
    </source>
</evidence>
<feature type="region of interest" description="Disordered" evidence="1">
    <location>
        <begin position="900"/>
        <end position="943"/>
    </location>
</feature>
<gene>
    <name evidence="5" type="primary">agaB34</name>
    <name evidence="5" type="ORF">AK812_SmicGene6970</name>
</gene>